<keyword evidence="1" id="KW-0479">Metal-binding</keyword>
<evidence type="ECO:0000313" key="5">
    <source>
        <dbReference type="EMBL" id="GEU56269.1"/>
    </source>
</evidence>
<feature type="region of interest" description="Disordered" evidence="3">
    <location>
        <begin position="1073"/>
        <end position="1133"/>
    </location>
</feature>
<gene>
    <name evidence="5" type="ORF">Tci_028247</name>
</gene>
<feature type="domain" description="Integrase catalytic" evidence="4">
    <location>
        <begin position="135"/>
        <end position="305"/>
    </location>
</feature>
<dbReference type="AlphaFoldDB" id="A0A6L2L4X5"/>
<keyword evidence="2" id="KW-0378">Hydrolase</keyword>
<dbReference type="InterPro" id="IPR012337">
    <property type="entry name" value="RNaseH-like_sf"/>
</dbReference>
<dbReference type="InterPro" id="IPR039537">
    <property type="entry name" value="Retrotran_Ty1/copia-like"/>
</dbReference>
<dbReference type="SUPFAM" id="SSF53098">
    <property type="entry name" value="Ribonuclease H-like"/>
    <property type="match status" value="1"/>
</dbReference>
<dbReference type="InterPro" id="IPR036397">
    <property type="entry name" value="RNaseH_sf"/>
</dbReference>
<dbReference type="GO" id="GO:0016787">
    <property type="term" value="F:hydrolase activity"/>
    <property type="evidence" value="ECO:0007669"/>
    <property type="project" value="UniProtKB-KW"/>
</dbReference>
<feature type="compositionally biased region" description="Basic and acidic residues" evidence="3">
    <location>
        <begin position="1108"/>
        <end position="1133"/>
    </location>
</feature>
<dbReference type="Pfam" id="PF13976">
    <property type="entry name" value="gag_pre-integrs"/>
    <property type="match status" value="1"/>
</dbReference>
<dbReference type="InterPro" id="IPR025724">
    <property type="entry name" value="GAG-pre-integrase_dom"/>
</dbReference>
<protein>
    <recommendedName>
        <fullName evidence="4">Integrase catalytic domain-containing protein</fullName>
    </recommendedName>
</protein>
<sequence length="1133" mass="127393">MKTQVGDQGACEVFGYLLGNVMEGCYNWKLLESYGVHIITFITTQMIMLVERKYPLTKFILEQMLNNVRLEVEEESEMSLELLRLTASDHYYCHYKVSVVQIVNAASIAVNTVCSKRLGHVNFKTMNKLVKGNLVRGLPSKIINNDHSCVACQKGKQHNATLTDDFIRFSWMFFLTTKDETSKVLKQFITTIESQINRKVKVIRCDNGTKFKNRDLDEFCRMRGIKREYSNAKTLQQNRVAERKNRTLIEVARTMLADSLLPITFWTEAVNTACFVLNRVFMRPFGCPVTILNTLDPLGKFKGKADEGFFVGYSVTSKVAVGNQTDKNVGPQDTNSNAGTQDNIDTGKEVSDQHYIMLPLWSSLSSTYKSSDDKPADDKPNVDIGSKTVEEPVNKDDQAYRDELDRLMSQEKEAREAADALRKEFKQGCMDQRGVTKAGSTNSFNTVSNPVNATSTSGTFSAGRPSSPHLDAVIPANTLLHVDQVDSQIPDLEDTAELQSTSIFNSAYDDDLDKFDSPVKSVGARADINNMESSTIVSPIPKHKVHIDHPKDQILRDLKSAVQTSGMAKKNSRAHALMEPKKVFQALDDESWVEAMQEELLNKKDERGIVVRNKARLVAQGHRQEEGINHDDIFAHVARIEAIRIFLAFASFMGFIVYQMDVKSAFLYGTIEEEVYDSQPLGFINPQFPNKVYKIEKALYGLHQAPRARYLKGKPKLGLWYPKILLLTWKPVRIVIMLEQILTGNPQQEMKLCTASTIVNAAELEENVEFHQIVDFLSTSHFNSVKQIHAIADGKAVVISESSVRSDLLFNDEDEKDTPLFNSMLVQNQAPEGKGSTLPTEPQHTPSTSQPNISATQTAPLQTATYPTVFHEPQTKTHIEQILPSPSTYQRKHRKTHKPRKAKKVIELPQTSVPLDIRADEAVHQEGVTEIGSGDRTRRQETTLVGANARTRVLALKQFKTAQDLVIKRLQKKVKILEKKQRARTPGMKLFKIGNYKKKTLDKENDVNAAELVSTAGDAVNVASVIPDVSAIGPSTSTAKDIFKDEMTNMADTLMAIRRTRPRTTLIVIHDVKEEPRRATPPPIVQSQDKEVNDGEQQAERSKKRSRVDHDKESVKKQKLKEDDAKKMNLELV</sequence>
<evidence type="ECO:0000256" key="3">
    <source>
        <dbReference type="SAM" id="MobiDB-lite"/>
    </source>
</evidence>
<dbReference type="GO" id="GO:0046872">
    <property type="term" value="F:metal ion binding"/>
    <property type="evidence" value="ECO:0007669"/>
    <property type="project" value="UniProtKB-KW"/>
</dbReference>
<feature type="compositionally biased region" description="Basic and acidic residues" evidence="3">
    <location>
        <begin position="370"/>
        <end position="381"/>
    </location>
</feature>
<feature type="region of interest" description="Disordered" evidence="3">
    <location>
        <begin position="830"/>
        <end position="854"/>
    </location>
</feature>
<accession>A0A6L2L4X5</accession>
<dbReference type="Pfam" id="PF07727">
    <property type="entry name" value="RVT_2"/>
    <property type="match status" value="1"/>
</dbReference>
<dbReference type="InterPro" id="IPR013103">
    <property type="entry name" value="RVT_2"/>
</dbReference>
<dbReference type="InterPro" id="IPR001584">
    <property type="entry name" value="Integrase_cat-core"/>
</dbReference>
<dbReference type="GO" id="GO:0003676">
    <property type="term" value="F:nucleic acid binding"/>
    <property type="evidence" value="ECO:0007669"/>
    <property type="project" value="InterPro"/>
</dbReference>
<dbReference type="PANTHER" id="PTHR42648">
    <property type="entry name" value="TRANSPOSASE, PUTATIVE-RELATED"/>
    <property type="match status" value="1"/>
</dbReference>
<dbReference type="GO" id="GO:0015074">
    <property type="term" value="P:DNA integration"/>
    <property type="evidence" value="ECO:0007669"/>
    <property type="project" value="InterPro"/>
</dbReference>
<dbReference type="PROSITE" id="PS50994">
    <property type="entry name" value="INTEGRASE"/>
    <property type="match status" value="1"/>
</dbReference>
<proteinExistence type="predicted"/>
<feature type="compositionally biased region" description="Basic residues" evidence="3">
    <location>
        <begin position="890"/>
        <end position="902"/>
    </location>
</feature>
<feature type="compositionally biased region" description="Basic and acidic residues" evidence="3">
    <location>
        <begin position="1088"/>
        <end position="1101"/>
    </location>
</feature>
<feature type="region of interest" description="Disordered" evidence="3">
    <location>
        <begin position="367"/>
        <end position="397"/>
    </location>
</feature>
<feature type="compositionally biased region" description="Polar residues" evidence="3">
    <location>
        <begin position="323"/>
        <end position="344"/>
    </location>
</feature>
<feature type="compositionally biased region" description="Polar residues" evidence="3">
    <location>
        <begin position="837"/>
        <end position="854"/>
    </location>
</feature>
<reference evidence="5" key="1">
    <citation type="journal article" date="2019" name="Sci. Rep.">
        <title>Draft genome of Tanacetum cinerariifolium, the natural source of mosquito coil.</title>
        <authorList>
            <person name="Yamashiro T."/>
            <person name="Shiraishi A."/>
            <person name="Satake H."/>
            <person name="Nakayama K."/>
        </authorList>
    </citation>
    <scope>NUCLEOTIDE SEQUENCE</scope>
</reference>
<evidence type="ECO:0000256" key="2">
    <source>
        <dbReference type="ARBA" id="ARBA00022801"/>
    </source>
</evidence>
<evidence type="ECO:0000259" key="4">
    <source>
        <dbReference type="PROSITE" id="PS50994"/>
    </source>
</evidence>
<dbReference type="Gene3D" id="3.30.420.10">
    <property type="entry name" value="Ribonuclease H-like superfamily/Ribonuclease H"/>
    <property type="match status" value="1"/>
</dbReference>
<name>A0A6L2L4X5_TANCI</name>
<dbReference type="EMBL" id="BKCJ010003635">
    <property type="protein sequence ID" value="GEU56269.1"/>
    <property type="molecule type" value="Genomic_DNA"/>
</dbReference>
<comment type="caution">
    <text evidence="5">The sequence shown here is derived from an EMBL/GenBank/DDBJ whole genome shotgun (WGS) entry which is preliminary data.</text>
</comment>
<feature type="region of interest" description="Disordered" evidence="3">
    <location>
        <begin position="323"/>
        <end position="346"/>
    </location>
</feature>
<evidence type="ECO:0000256" key="1">
    <source>
        <dbReference type="ARBA" id="ARBA00022723"/>
    </source>
</evidence>
<dbReference type="PANTHER" id="PTHR42648:SF32">
    <property type="entry name" value="RIBONUCLEASE H-LIKE DOMAIN, GAG-PRE-INTEGRASE DOMAIN PROTEIN-RELATED"/>
    <property type="match status" value="1"/>
</dbReference>
<feature type="compositionally biased region" description="Basic and acidic residues" evidence="3">
    <location>
        <begin position="388"/>
        <end position="397"/>
    </location>
</feature>
<feature type="region of interest" description="Disordered" evidence="3">
    <location>
        <begin position="883"/>
        <end position="902"/>
    </location>
</feature>
<organism evidence="5">
    <name type="scientific">Tanacetum cinerariifolium</name>
    <name type="common">Dalmatian daisy</name>
    <name type="synonym">Chrysanthemum cinerariifolium</name>
    <dbReference type="NCBI Taxonomy" id="118510"/>
    <lineage>
        <taxon>Eukaryota</taxon>
        <taxon>Viridiplantae</taxon>
        <taxon>Streptophyta</taxon>
        <taxon>Embryophyta</taxon>
        <taxon>Tracheophyta</taxon>
        <taxon>Spermatophyta</taxon>
        <taxon>Magnoliopsida</taxon>
        <taxon>eudicotyledons</taxon>
        <taxon>Gunneridae</taxon>
        <taxon>Pentapetalae</taxon>
        <taxon>asterids</taxon>
        <taxon>campanulids</taxon>
        <taxon>Asterales</taxon>
        <taxon>Asteraceae</taxon>
        <taxon>Asteroideae</taxon>
        <taxon>Anthemideae</taxon>
        <taxon>Anthemidinae</taxon>
        <taxon>Tanacetum</taxon>
    </lineage>
</organism>